<dbReference type="PANTHER" id="PTHR35205">
    <property type="entry name" value="NB-ARC AND TPR DOMAIN PROTEIN"/>
    <property type="match status" value="1"/>
</dbReference>
<dbReference type="Gene3D" id="3.40.50.300">
    <property type="entry name" value="P-loop containing nucleotide triphosphate hydrolases"/>
    <property type="match status" value="1"/>
</dbReference>
<dbReference type="Pfam" id="PF25000">
    <property type="entry name" value="DUF7779"/>
    <property type="match status" value="1"/>
</dbReference>
<dbReference type="EMBL" id="ONZQ02000008">
    <property type="protein sequence ID" value="SPO03437.1"/>
    <property type="molecule type" value="Genomic_DNA"/>
</dbReference>
<dbReference type="Gene3D" id="1.25.40.10">
    <property type="entry name" value="Tetratricopeptide repeat domain"/>
    <property type="match status" value="2"/>
</dbReference>
<reference evidence="3" key="1">
    <citation type="submission" date="2018-03" db="EMBL/GenBank/DDBJ databases">
        <authorList>
            <person name="Guldener U."/>
        </authorList>
    </citation>
    <scope>NUCLEOTIDE SEQUENCE</scope>
</reference>
<protein>
    <recommendedName>
        <fullName evidence="2">DUF7779 domain-containing protein</fullName>
    </recommendedName>
</protein>
<dbReference type="PANTHER" id="PTHR35205:SF1">
    <property type="entry name" value="ZU5 DOMAIN-CONTAINING PROTEIN"/>
    <property type="match status" value="1"/>
</dbReference>
<dbReference type="Pfam" id="PF13424">
    <property type="entry name" value="TPR_12"/>
    <property type="match status" value="1"/>
</dbReference>
<feature type="domain" description="DUF7779" evidence="2">
    <location>
        <begin position="238"/>
        <end position="327"/>
    </location>
</feature>
<dbReference type="PROSITE" id="PS50005">
    <property type="entry name" value="TPR"/>
    <property type="match status" value="1"/>
</dbReference>
<name>A0AAE8SWX6_9PEZI</name>
<sequence>MQELESHLAPKDRPRAIAPQQYAVCGMGGVGKTELVVEWFYRHTDRFKAAFWVDAAEPSQLASNYSRIASTLMIQPPGQTDDLVANREIAKAWFANATVPWLVVFDNADSIVFLADYWPCGPTGSVLVTSRDPLAKTIRSFTMPGLDLEPFPEDEASEFVRRVTNCDPTETERQASIEMARELGCLPLAIIHMAGVIRRRHWSLQEFMENYQARYQSFRKAPNNSQLRRYGSNLATAWKFDDLDVDSLRLLRLLSMLSPDRIGEGLLHRRPRDDGLGYAGLFSDEDQFEDAKGVLLSSSVIKRHKIRRELSIHRVIAQEVRACMSADALYDSFCIAVAIICEAWPFNHALEKRHSTSRWSKCEEIFPHLEHIHKLYGIYRADWTDSKCSIELVRLFQEGGAYLHERGFSFRGKPYLELALELYGKAAQKSTDHTEVLSDIYYTLGAVANEINDGPGCLHNNIILLEMRRGISAERGKPDVRLAAAHSQIGIAYMMTGKLALATEYFKQSIEIFKSLDEFHVDMLGFPAANLGLSYWMQGQLDEAEEIFANALGDREKEYGKMDKVSYKTGRILHGYGNVKASKAEAARLAGDAERYKLLMGESQTLHEAALAQFESTLGGYHHRVADMCHKIAGHRIMDGDDQAAQ</sequence>
<evidence type="ECO:0000259" key="2">
    <source>
        <dbReference type="Pfam" id="PF25000"/>
    </source>
</evidence>
<dbReference type="InterPro" id="IPR027417">
    <property type="entry name" value="P-loop_NTPase"/>
</dbReference>
<dbReference type="InterPro" id="IPR056681">
    <property type="entry name" value="DUF7779"/>
</dbReference>
<evidence type="ECO:0000313" key="3">
    <source>
        <dbReference type="EMBL" id="SPO03437.1"/>
    </source>
</evidence>
<gene>
    <name evidence="3" type="ORF">DNG_06120</name>
</gene>
<evidence type="ECO:0000256" key="1">
    <source>
        <dbReference type="PROSITE-ProRule" id="PRU00339"/>
    </source>
</evidence>
<proteinExistence type="predicted"/>
<dbReference type="Proteomes" id="UP001187682">
    <property type="component" value="Unassembled WGS sequence"/>
</dbReference>
<dbReference type="SUPFAM" id="SSF48452">
    <property type="entry name" value="TPR-like"/>
    <property type="match status" value="1"/>
</dbReference>
<dbReference type="InterPro" id="IPR019734">
    <property type="entry name" value="TPR_rpt"/>
</dbReference>
<keyword evidence="4" id="KW-1185">Reference proteome</keyword>
<accession>A0AAE8SWX6</accession>
<dbReference type="AlphaFoldDB" id="A0AAE8SWX6"/>
<organism evidence="3 4">
    <name type="scientific">Cephalotrichum gorgonifer</name>
    <dbReference type="NCBI Taxonomy" id="2041049"/>
    <lineage>
        <taxon>Eukaryota</taxon>
        <taxon>Fungi</taxon>
        <taxon>Dikarya</taxon>
        <taxon>Ascomycota</taxon>
        <taxon>Pezizomycotina</taxon>
        <taxon>Sordariomycetes</taxon>
        <taxon>Hypocreomycetidae</taxon>
        <taxon>Microascales</taxon>
        <taxon>Microascaceae</taxon>
        <taxon>Cephalotrichum</taxon>
    </lineage>
</organism>
<dbReference type="SMART" id="SM00028">
    <property type="entry name" value="TPR"/>
    <property type="match status" value="2"/>
</dbReference>
<feature type="repeat" description="TPR" evidence="1">
    <location>
        <begin position="483"/>
        <end position="516"/>
    </location>
</feature>
<keyword evidence="1" id="KW-0802">TPR repeat</keyword>
<comment type="caution">
    <text evidence="3">The sequence shown here is derived from an EMBL/GenBank/DDBJ whole genome shotgun (WGS) entry which is preliminary data.</text>
</comment>
<evidence type="ECO:0000313" key="4">
    <source>
        <dbReference type="Proteomes" id="UP001187682"/>
    </source>
</evidence>
<dbReference type="SUPFAM" id="SSF52540">
    <property type="entry name" value="P-loop containing nucleoside triphosphate hydrolases"/>
    <property type="match status" value="1"/>
</dbReference>
<dbReference type="InterPro" id="IPR011990">
    <property type="entry name" value="TPR-like_helical_dom_sf"/>
</dbReference>
<dbReference type="GO" id="GO:0043531">
    <property type="term" value="F:ADP binding"/>
    <property type="evidence" value="ECO:0007669"/>
    <property type="project" value="InterPro"/>
</dbReference>